<evidence type="ECO:0000256" key="9">
    <source>
        <dbReference type="HAMAP-Rule" id="MF_01471"/>
    </source>
</evidence>
<dbReference type="Proteomes" id="UP000199602">
    <property type="component" value="Unassembled WGS sequence"/>
</dbReference>
<dbReference type="RefSeq" id="WP_092065190.1">
    <property type="nucleotide sequence ID" value="NZ_FNIN01000005.1"/>
</dbReference>
<evidence type="ECO:0000256" key="1">
    <source>
        <dbReference type="ARBA" id="ARBA00001946"/>
    </source>
</evidence>
<dbReference type="PANTHER" id="PTHR34405">
    <property type="entry name" value="CRISPR-ASSOCIATED ENDORIBONUCLEASE CAS2"/>
    <property type="match status" value="1"/>
</dbReference>
<dbReference type="STRING" id="206665.SAMN04488516_105101"/>
<comment type="cofactor">
    <cofactor evidence="1 9">
        <name>Mg(2+)</name>
        <dbReference type="ChEBI" id="CHEBI:18420"/>
    </cofactor>
</comment>
<accession>A0A1H0DQ32</accession>
<dbReference type="OrthoDB" id="9798176at2"/>
<keyword evidence="7 9" id="KW-0460">Magnesium</keyword>
<dbReference type="InterPro" id="IPR019199">
    <property type="entry name" value="Virulence_VapD/CRISPR_Cas2"/>
</dbReference>
<comment type="subunit">
    <text evidence="9">Homodimer, forms a heterotetramer with a Cas1 homodimer.</text>
</comment>
<evidence type="ECO:0000256" key="3">
    <source>
        <dbReference type="ARBA" id="ARBA00022722"/>
    </source>
</evidence>
<dbReference type="SUPFAM" id="SSF143430">
    <property type="entry name" value="TTP0101/SSO1404-like"/>
    <property type="match status" value="1"/>
</dbReference>
<dbReference type="AlphaFoldDB" id="A0A1H0DQ32"/>
<dbReference type="EC" id="3.1.-.-" evidence="9"/>
<keyword evidence="3 9" id="KW-0540">Nuclease</keyword>
<sequence>MYVIMVYDIEVNRVGKVLKIGRKYLTWVQNSVLEGELTNSQFQSLLIELKDILDEEKDSVVFYLFRTKAYFKRQVVGIDKNEPSQFL</sequence>
<dbReference type="NCBIfam" id="TIGR01573">
    <property type="entry name" value="cas2"/>
    <property type="match status" value="1"/>
</dbReference>
<protein>
    <recommendedName>
        <fullName evidence="9">CRISPR-associated endoribonuclease Cas2</fullName>
        <ecNumber evidence="9">3.1.-.-</ecNumber>
    </recommendedName>
</protein>
<keyword evidence="8 9" id="KW-0051">Antiviral defense</keyword>
<dbReference type="Gene3D" id="3.30.70.240">
    <property type="match status" value="1"/>
</dbReference>
<evidence type="ECO:0000256" key="5">
    <source>
        <dbReference type="ARBA" id="ARBA00022759"/>
    </source>
</evidence>
<name>A0A1H0DQ32_9BACT</name>
<evidence type="ECO:0000256" key="8">
    <source>
        <dbReference type="ARBA" id="ARBA00023118"/>
    </source>
</evidence>
<proteinExistence type="inferred from homology"/>
<dbReference type="EMBL" id="FNIN01000005">
    <property type="protein sequence ID" value="SDN72091.1"/>
    <property type="molecule type" value="Genomic_DNA"/>
</dbReference>
<comment type="function">
    <text evidence="9">CRISPR (clustered regularly interspaced short palindromic repeat), is an adaptive immune system that provides protection against mobile genetic elements (viruses, transposable elements and conjugative plasmids). CRISPR clusters contain sequences complementary to antecedent mobile elements and target invading nucleic acids. CRISPR clusters are transcribed and processed into CRISPR RNA (crRNA). Functions as a ssRNA-specific endoribonuclease. Involved in the integration of spacer DNA into the CRISPR cassette.</text>
</comment>
<reference evidence="10 11" key="1">
    <citation type="submission" date="2016-10" db="EMBL/GenBank/DDBJ databases">
        <authorList>
            <person name="de Groot N.N."/>
        </authorList>
    </citation>
    <scope>NUCLEOTIDE SEQUENCE [LARGE SCALE GENOMIC DNA]</scope>
    <source>
        <strain evidence="10 11">DSM 15269</strain>
    </source>
</reference>
<dbReference type="InterPro" id="IPR021127">
    <property type="entry name" value="CRISPR_associated_Cas2"/>
</dbReference>
<evidence type="ECO:0000313" key="11">
    <source>
        <dbReference type="Proteomes" id="UP000199602"/>
    </source>
</evidence>
<keyword evidence="6 9" id="KW-0378">Hydrolase</keyword>
<evidence type="ECO:0000256" key="6">
    <source>
        <dbReference type="ARBA" id="ARBA00022801"/>
    </source>
</evidence>
<evidence type="ECO:0000313" key="10">
    <source>
        <dbReference type="EMBL" id="SDN72091.1"/>
    </source>
</evidence>
<organism evidence="10 11">
    <name type="scientific">Desulfonauticus submarinus</name>
    <dbReference type="NCBI Taxonomy" id="206665"/>
    <lineage>
        <taxon>Bacteria</taxon>
        <taxon>Pseudomonadati</taxon>
        <taxon>Thermodesulfobacteriota</taxon>
        <taxon>Desulfovibrionia</taxon>
        <taxon>Desulfovibrionales</taxon>
        <taxon>Desulfonauticaceae</taxon>
        <taxon>Desulfonauticus</taxon>
    </lineage>
</organism>
<dbReference type="PANTHER" id="PTHR34405:SF1">
    <property type="entry name" value="CRISPR-ASSOCIATED ENDORIBONUCLEASE CAS2"/>
    <property type="match status" value="1"/>
</dbReference>
<feature type="binding site" evidence="9">
    <location>
        <position position="8"/>
    </location>
    <ligand>
        <name>Mg(2+)</name>
        <dbReference type="ChEBI" id="CHEBI:18420"/>
        <note>catalytic</note>
    </ligand>
</feature>
<dbReference type="Pfam" id="PF09827">
    <property type="entry name" value="CRISPR_Cas2"/>
    <property type="match status" value="1"/>
</dbReference>
<dbReference type="HAMAP" id="MF_01471">
    <property type="entry name" value="Cas2"/>
    <property type="match status" value="1"/>
</dbReference>
<comment type="similarity">
    <text evidence="2 9">Belongs to the CRISPR-associated endoribonuclease Cas2 protein family.</text>
</comment>
<keyword evidence="11" id="KW-1185">Reference proteome</keyword>
<keyword evidence="4 9" id="KW-0479">Metal-binding</keyword>
<dbReference type="GO" id="GO:0016787">
    <property type="term" value="F:hydrolase activity"/>
    <property type="evidence" value="ECO:0007669"/>
    <property type="project" value="UniProtKB-KW"/>
</dbReference>
<dbReference type="CDD" id="cd09725">
    <property type="entry name" value="Cas2_I_II_III"/>
    <property type="match status" value="1"/>
</dbReference>
<dbReference type="GO" id="GO:0051607">
    <property type="term" value="P:defense response to virus"/>
    <property type="evidence" value="ECO:0007669"/>
    <property type="project" value="UniProtKB-UniRule"/>
</dbReference>
<evidence type="ECO:0000256" key="4">
    <source>
        <dbReference type="ARBA" id="ARBA00022723"/>
    </source>
</evidence>
<dbReference type="GO" id="GO:0004521">
    <property type="term" value="F:RNA endonuclease activity"/>
    <property type="evidence" value="ECO:0007669"/>
    <property type="project" value="InterPro"/>
</dbReference>
<dbReference type="GO" id="GO:0046872">
    <property type="term" value="F:metal ion binding"/>
    <property type="evidence" value="ECO:0007669"/>
    <property type="project" value="UniProtKB-UniRule"/>
</dbReference>
<keyword evidence="5 9" id="KW-0255">Endonuclease</keyword>
<gene>
    <name evidence="9" type="primary">cas2</name>
    <name evidence="10" type="ORF">SAMN04488516_105101</name>
</gene>
<dbReference type="GO" id="GO:0043571">
    <property type="term" value="P:maintenance of CRISPR repeat elements"/>
    <property type="evidence" value="ECO:0007669"/>
    <property type="project" value="UniProtKB-UniRule"/>
</dbReference>
<evidence type="ECO:0000256" key="2">
    <source>
        <dbReference type="ARBA" id="ARBA00009959"/>
    </source>
</evidence>
<evidence type="ECO:0000256" key="7">
    <source>
        <dbReference type="ARBA" id="ARBA00022842"/>
    </source>
</evidence>